<dbReference type="OrthoDB" id="10265743at2759"/>
<feature type="non-terminal residue" evidence="3">
    <location>
        <position position="550"/>
    </location>
</feature>
<evidence type="ECO:0000313" key="4">
    <source>
        <dbReference type="Proteomes" id="UP000759131"/>
    </source>
</evidence>
<evidence type="ECO:0000313" key="3">
    <source>
        <dbReference type="EMBL" id="CAD7642469.1"/>
    </source>
</evidence>
<organism evidence="3">
    <name type="scientific">Medioppia subpectinata</name>
    <dbReference type="NCBI Taxonomy" id="1979941"/>
    <lineage>
        <taxon>Eukaryota</taxon>
        <taxon>Metazoa</taxon>
        <taxon>Ecdysozoa</taxon>
        <taxon>Arthropoda</taxon>
        <taxon>Chelicerata</taxon>
        <taxon>Arachnida</taxon>
        <taxon>Acari</taxon>
        <taxon>Acariformes</taxon>
        <taxon>Sarcoptiformes</taxon>
        <taxon>Oribatida</taxon>
        <taxon>Brachypylina</taxon>
        <taxon>Oppioidea</taxon>
        <taxon>Oppiidae</taxon>
        <taxon>Medioppia</taxon>
    </lineage>
</organism>
<reference evidence="3" key="1">
    <citation type="submission" date="2020-11" db="EMBL/GenBank/DDBJ databases">
        <authorList>
            <person name="Tran Van P."/>
        </authorList>
    </citation>
    <scope>NUCLEOTIDE SEQUENCE</scope>
</reference>
<keyword evidence="1" id="KW-0853">WD repeat</keyword>
<accession>A0A7R9QF23</accession>
<proteinExistence type="predicted"/>
<dbReference type="Proteomes" id="UP000759131">
    <property type="component" value="Unassembled WGS sequence"/>
</dbReference>
<dbReference type="AlphaFoldDB" id="A0A7R9QF23"/>
<keyword evidence="4" id="KW-1185">Reference proteome</keyword>
<evidence type="ECO:0000256" key="1">
    <source>
        <dbReference type="PROSITE-ProRule" id="PRU00221"/>
    </source>
</evidence>
<dbReference type="PROSITE" id="PS50294">
    <property type="entry name" value="WD_REPEATS_REGION"/>
    <property type="match status" value="1"/>
</dbReference>
<gene>
    <name evidence="3" type="ORF">OSB1V03_LOCUS19157</name>
</gene>
<dbReference type="EMBL" id="CAJPIZ010027260">
    <property type="protein sequence ID" value="CAG2119208.1"/>
    <property type="molecule type" value="Genomic_DNA"/>
</dbReference>
<feature type="region of interest" description="Disordered" evidence="2">
    <location>
        <begin position="81"/>
        <end position="118"/>
    </location>
</feature>
<sequence length="550" mass="59872">MDRFPGYAALRLHIQARHGNSKLAIDKGCNTLWSFEPIAELEALIAKAGIDSRLDFIAHTSSPIVVGNVSLREAMLSTASGNTLSATTPSSSSTTASPTLVDLTDEPNSPPPVTPATVTSAPAVDIQPAQHIYFINTLSPTGQLLFTNSGQTLYANIAQQTPSASNVGPTLASNVGQSLAARLARSLIPQPVAQPSQATNAVQSIPHNNVIKNIPQRLAKAIVDVKQLSNLNLFNGGADRAFNFFTKHLIQIEKLCHTLNVTNQMKQIVYTLLSTALSIPVADLMQRSASAYAEHMIHKNRTHIKKLVDQLIVRTAFTAQMTAQEFQFTEELVKLLNITYFHKMKQYFRLKIDNPAPDQYLLNFLLNSILPLWSTGNMTCQRLVQNIDSRELKRLISPSTEPHSAAQEVTDTTAAIGSAAVVSDAEVIDLSFDSGDEEVAGEQQASEAVVNEMPSETIGEPMNESIAVMDDSMNVSMDTTNDPLNQSMEVTHEEADTVSAVAATADSSPIRVQKFKRLCIKLGHISCVYCIKFDTTGRYVFTGSDDYLIK</sequence>
<name>A0A7R9QF23_9ACAR</name>
<dbReference type="EMBL" id="OC881835">
    <property type="protein sequence ID" value="CAD7642469.1"/>
    <property type="molecule type" value="Genomic_DNA"/>
</dbReference>
<evidence type="ECO:0000256" key="2">
    <source>
        <dbReference type="SAM" id="MobiDB-lite"/>
    </source>
</evidence>
<feature type="compositionally biased region" description="Low complexity" evidence="2">
    <location>
        <begin position="83"/>
        <end position="100"/>
    </location>
</feature>
<protein>
    <submittedName>
        <fullName evidence="3">Uncharacterized protein</fullName>
    </submittedName>
</protein>